<dbReference type="Gene3D" id="2.60.40.10">
    <property type="entry name" value="Immunoglobulins"/>
    <property type="match status" value="5"/>
</dbReference>
<reference evidence="7 8" key="1">
    <citation type="submission" date="2021-06" db="EMBL/GenBank/DDBJ databases">
        <authorList>
            <person name="Palmer J.M."/>
        </authorList>
    </citation>
    <scope>NUCLEOTIDE SEQUENCE [LARGE SCALE GENOMIC DNA]</scope>
    <source>
        <strain evidence="8">if_2019</strain>
        <tissue evidence="7">Muscle</tissue>
    </source>
</reference>
<feature type="region of interest" description="Disordered" evidence="3">
    <location>
        <begin position="560"/>
        <end position="583"/>
    </location>
</feature>
<dbReference type="InterPro" id="IPR003599">
    <property type="entry name" value="Ig_sub"/>
</dbReference>
<feature type="chain" id="PRO_5045767277" description="Ig-like domain-containing protein" evidence="5">
    <location>
        <begin position="21"/>
        <end position="583"/>
    </location>
</feature>
<organism evidence="7 8">
    <name type="scientific">Ilyodon furcidens</name>
    <name type="common">goldbreast splitfin</name>
    <dbReference type="NCBI Taxonomy" id="33524"/>
    <lineage>
        <taxon>Eukaryota</taxon>
        <taxon>Metazoa</taxon>
        <taxon>Chordata</taxon>
        <taxon>Craniata</taxon>
        <taxon>Vertebrata</taxon>
        <taxon>Euteleostomi</taxon>
        <taxon>Actinopterygii</taxon>
        <taxon>Neopterygii</taxon>
        <taxon>Teleostei</taxon>
        <taxon>Neoteleostei</taxon>
        <taxon>Acanthomorphata</taxon>
        <taxon>Ovalentaria</taxon>
        <taxon>Atherinomorphae</taxon>
        <taxon>Cyprinodontiformes</taxon>
        <taxon>Goodeidae</taxon>
        <taxon>Ilyodon</taxon>
    </lineage>
</organism>
<dbReference type="InterPro" id="IPR050488">
    <property type="entry name" value="Ig_Fc_receptor"/>
</dbReference>
<keyword evidence="4" id="KW-1133">Transmembrane helix</keyword>
<feature type="compositionally biased region" description="Basic and acidic residues" evidence="3">
    <location>
        <begin position="566"/>
        <end position="575"/>
    </location>
</feature>
<evidence type="ECO:0000256" key="2">
    <source>
        <dbReference type="ARBA" id="ARBA00023157"/>
    </source>
</evidence>
<dbReference type="EMBL" id="JAHRIQ010070769">
    <property type="protein sequence ID" value="MEQ2244207.1"/>
    <property type="molecule type" value="Genomic_DNA"/>
</dbReference>
<proteinExistence type="predicted"/>
<evidence type="ECO:0000256" key="1">
    <source>
        <dbReference type="ARBA" id="ARBA00022729"/>
    </source>
</evidence>
<feature type="domain" description="Ig-like" evidence="6">
    <location>
        <begin position="27"/>
        <end position="114"/>
    </location>
</feature>
<keyword evidence="2" id="KW-1015">Disulfide bond</keyword>
<feature type="domain" description="Ig-like" evidence="6">
    <location>
        <begin position="421"/>
        <end position="474"/>
    </location>
</feature>
<keyword evidence="4" id="KW-0472">Membrane</keyword>
<dbReference type="SMART" id="SM00408">
    <property type="entry name" value="IGc2"/>
    <property type="match status" value="1"/>
</dbReference>
<dbReference type="InterPro" id="IPR003598">
    <property type="entry name" value="Ig_sub2"/>
</dbReference>
<dbReference type="SUPFAM" id="SSF48726">
    <property type="entry name" value="Immunoglobulin"/>
    <property type="match status" value="3"/>
</dbReference>
<gene>
    <name evidence="7" type="ORF">ILYODFUR_014744</name>
</gene>
<name>A0ABV0UKA7_9TELE</name>
<accession>A0ABV0UKA7</accession>
<dbReference type="PANTHER" id="PTHR11481">
    <property type="entry name" value="IMMUNOGLOBULIN FC RECEPTOR"/>
    <property type="match status" value="1"/>
</dbReference>
<comment type="caution">
    <text evidence="7">The sequence shown here is derived from an EMBL/GenBank/DDBJ whole genome shotgun (WGS) entry which is preliminary data.</text>
</comment>
<evidence type="ECO:0000313" key="8">
    <source>
        <dbReference type="Proteomes" id="UP001482620"/>
    </source>
</evidence>
<dbReference type="InterPro" id="IPR013783">
    <property type="entry name" value="Ig-like_fold"/>
</dbReference>
<feature type="signal peptide" evidence="5">
    <location>
        <begin position="1"/>
        <end position="20"/>
    </location>
</feature>
<keyword evidence="4" id="KW-0812">Transmembrane</keyword>
<dbReference type="InterPro" id="IPR036179">
    <property type="entry name" value="Ig-like_dom_sf"/>
</dbReference>
<feature type="domain" description="Ig-like" evidence="6">
    <location>
        <begin position="217"/>
        <end position="307"/>
    </location>
</feature>
<dbReference type="Pfam" id="PF13927">
    <property type="entry name" value="Ig_3"/>
    <property type="match status" value="1"/>
</dbReference>
<sequence length="583" mass="65004">MGNSLLRVLGLLCLSSLVCCEHTEDKPEPVLIVSPSWLSPGASVTLRCEVKPPSAGWAFYWYKAVPDISQRNYRYELLPDSIRGTVEDFYIIHGQRNTAGYACRAGRGNQEYLTDYSEQKIVWSQDSQPAASLRVSPNREKHFTSDNVQLYCEGKSASWRVKRFTNSWSDSTDCSDWGTLSESSCTINSSWSHLSVYWCESGSGEFSNAVNITIHTPKPVLTVSPSWLSPGASVTLRCEVEHPSAEWRFYWYKAVPDPSYLNYKFKLLPGSREGTVNDTYVIHGQTHTVGYACRTERRNPEYPTDYSEPKYVWSAGSYPTVSFTVSPDREQHSPSVSVTLSCGTNSAEWRVMKFSEKGYIANIENCPGLWTTTGSSCTFSTHLRHQSGVYWCESGSGEFSNAVNISVHNRDLLLVSPVRPVTEGTSVLLSCKLRGENTLSNVIFYNNEKLVQNDSRGELNISAVSQSDEGFYKCEHSGKVSPQSWMAVQAPSRPESSLFLVLLVTGSVGGVILIIFLLLLCRFRQSKEQPVSKDQHQDQQQIYSSLLHGDLCVYETIRGSANSGKGQHDDSEKIPDCVGMTSP</sequence>
<evidence type="ECO:0000256" key="4">
    <source>
        <dbReference type="SAM" id="Phobius"/>
    </source>
</evidence>
<evidence type="ECO:0000313" key="7">
    <source>
        <dbReference type="EMBL" id="MEQ2244207.1"/>
    </source>
</evidence>
<dbReference type="PROSITE" id="PS50835">
    <property type="entry name" value="IG_LIKE"/>
    <property type="match status" value="3"/>
</dbReference>
<keyword evidence="8" id="KW-1185">Reference proteome</keyword>
<dbReference type="SMART" id="SM00409">
    <property type="entry name" value="IG"/>
    <property type="match status" value="3"/>
</dbReference>
<dbReference type="Proteomes" id="UP001482620">
    <property type="component" value="Unassembled WGS sequence"/>
</dbReference>
<evidence type="ECO:0000256" key="3">
    <source>
        <dbReference type="SAM" id="MobiDB-lite"/>
    </source>
</evidence>
<evidence type="ECO:0000256" key="5">
    <source>
        <dbReference type="SAM" id="SignalP"/>
    </source>
</evidence>
<feature type="transmembrane region" description="Helical" evidence="4">
    <location>
        <begin position="498"/>
        <end position="520"/>
    </location>
</feature>
<protein>
    <recommendedName>
        <fullName evidence="6">Ig-like domain-containing protein</fullName>
    </recommendedName>
</protein>
<evidence type="ECO:0000259" key="6">
    <source>
        <dbReference type="PROSITE" id="PS50835"/>
    </source>
</evidence>
<dbReference type="InterPro" id="IPR007110">
    <property type="entry name" value="Ig-like_dom"/>
</dbReference>
<keyword evidence="1 5" id="KW-0732">Signal</keyword>
<dbReference type="PANTHER" id="PTHR11481:SF64">
    <property type="entry name" value="FC RECEPTOR-LIKE PROTEIN 4"/>
    <property type="match status" value="1"/>
</dbReference>